<evidence type="ECO:0000256" key="10">
    <source>
        <dbReference type="HAMAP-Rule" id="MF_03178"/>
    </source>
</evidence>
<evidence type="ECO:0000259" key="12">
    <source>
        <dbReference type="PROSITE" id="PS51384"/>
    </source>
</evidence>
<keyword evidence="5 10" id="KW-0285">Flavoprotein</keyword>
<dbReference type="PANTHER" id="PTHR19384">
    <property type="entry name" value="NITRIC OXIDE SYNTHASE-RELATED"/>
    <property type="match status" value="1"/>
</dbReference>
<dbReference type="HAMAP" id="MF_03178">
    <property type="entry name" value="NDOR1"/>
    <property type="match status" value="1"/>
</dbReference>
<evidence type="ECO:0000256" key="6">
    <source>
        <dbReference type="ARBA" id="ARBA00022643"/>
    </source>
</evidence>
<accession>A0AA36GJ60</accession>
<dbReference type="GO" id="GO:0016651">
    <property type="term" value="F:oxidoreductase activity, acting on NAD(P)H"/>
    <property type="evidence" value="ECO:0007669"/>
    <property type="project" value="UniProtKB-UniRule"/>
</dbReference>
<dbReference type="InterPro" id="IPR039261">
    <property type="entry name" value="FNR_nucleotide-bd"/>
</dbReference>
<comment type="similarity">
    <text evidence="10">In the C-terminal section; belongs to the flavoprotein pyridine nucleotide cytochrome reductase family.</text>
</comment>
<dbReference type="SUPFAM" id="SSF63380">
    <property type="entry name" value="Riboflavin synthase domain-like"/>
    <property type="match status" value="1"/>
</dbReference>
<feature type="domain" description="FAD-binding FR-type" evidence="12">
    <location>
        <begin position="193"/>
        <end position="439"/>
    </location>
</feature>
<keyword evidence="14" id="KW-1185">Reference proteome</keyword>
<comment type="cofactor">
    <cofactor evidence="2 10">
        <name>FAD</name>
        <dbReference type="ChEBI" id="CHEBI:57692"/>
    </cofactor>
</comment>
<feature type="binding site" evidence="10">
    <location>
        <begin position="57"/>
        <end position="60"/>
    </location>
    <ligand>
        <name>FMN</name>
        <dbReference type="ChEBI" id="CHEBI:58210"/>
    </ligand>
</feature>
<dbReference type="GO" id="GO:0050660">
    <property type="term" value="F:flavin adenine dinucleotide binding"/>
    <property type="evidence" value="ECO:0007669"/>
    <property type="project" value="UniProtKB-UniRule"/>
</dbReference>
<dbReference type="EC" id="1.18.1.-" evidence="10"/>
<comment type="similarity">
    <text evidence="10">In the N-terminal section; belongs to the flavodoxin family.</text>
</comment>
<dbReference type="FunFam" id="3.40.50.360:FF:000015">
    <property type="entry name" value="NADPH-dependent diflavin oxidoreductase 1"/>
    <property type="match status" value="1"/>
</dbReference>
<dbReference type="PRINTS" id="PR00371">
    <property type="entry name" value="FPNCR"/>
</dbReference>
<dbReference type="Pfam" id="PF00258">
    <property type="entry name" value="Flavodoxin_1"/>
    <property type="match status" value="1"/>
</dbReference>
<dbReference type="Pfam" id="PF00667">
    <property type="entry name" value="FAD_binding_1"/>
    <property type="match status" value="1"/>
</dbReference>
<dbReference type="InterPro" id="IPR001094">
    <property type="entry name" value="Flavdoxin-like"/>
</dbReference>
<dbReference type="InterPro" id="IPR008254">
    <property type="entry name" value="Flavodoxin/NO_synth"/>
</dbReference>
<dbReference type="Gene3D" id="3.40.50.360">
    <property type="match status" value="1"/>
</dbReference>
<comment type="catalytic activity">
    <reaction evidence="10">
        <text>2 oxidized [2Fe-2S]-[protein] + NADPH = 2 reduced [2Fe-2S]-[protein] + NADP(+) + H(+)</text>
        <dbReference type="Rhea" id="RHEA:67716"/>
        <dbReference type="Rhea" id="RHEA-COMP:17327"/>
        <dbReference type="Rhea" id="RHEA-COMP:17328"/>
        <dbReference type="ChEBI" id="CHEBI:15378"/>
        <dbReference type="ChEBI" id="CHEBI:33737"/>
        <dbReference type="ChEBI" id="CHEBI:33738"/>
        <dbReference type="ChEBI" id="CHEBI:57783"/>
        <dbReference type="ChEBI" id="CHEBI:58349"/>
    </reaction>
</comment>
<evidence type="ECO:0000256" key="7">
    <source>
        <dbReference type="ARBA" id="ARBA00022827"/>
    </source>
</evidence>
<feature type="binding site" evidence="10">
    <location>
        <position position="452"/>
    </location>
    <ligand>
        <name>NADP(+)</name>
        <dbReference type="ChEBI" id="CHEBI:58349"/>
    </ligand>
</feature>
<organism evidence="13 14">
    <name type="scientific">Cylicocyclus nassatus</name>
    <name type="common">Nematode worm</name>
    <dbReference type="NCBI Taxonomy" id="53992"/>
    <lineage>
        <taxon>Eukaryota</taxon>
        <taxon>Metazoa</taxon>
        <taxon>Ecdysozoa</taxon>
        <taxon>Nematoda</taxon>
        <taxon>Chromadorea</taxon>
        <taxon>Rhabditida</taxon>
        <taxon>Rhabditina</taxon>
        <taxon>Rhabditomorpha</taxon>
        <taxon>Strongyloidea</taxon>
        <taxon>Strongylidae</taxon>
        <taxon>Cylicocyclus</taxon>
    </lineage>
</organism>
<keyword evidence="6 10" id="KW-0288">FMN</keyword>
<dbReference type="GO" id="GO:0016226">
    <property type="term" value="P:iron-sulfur cluster assembly"/>
    <property type="evidence" value="ECO:0007669"/>
    <property type="project" value="UniProtKB-UniRule"/>
</dbReference>
<dbReference type="InterPro" id="IPR003097">
    <property type="entry name" value="CysJ-like_FAD-binding"/>
</dbReference>
<keyword evidence="9 10" id="KW-0560">Oxidoreductase</keyword>
<keyword evidence="8 10" id="KW-0521">NADP</keyword>
<evidence type="ECO:0000256" key="3">
    <source>
        <dbReference type="ARBA" id="ARBA00004496"/>
    </source>
</evidence>
<gene>
    <name evidence="13" type="ORF">CYNAS_LOCUS3274</name>
</gene>
<evidence type="ECO:0000256" key="8">
    <source>
        <dbReference type="ARBA" id="ARBA00022857"/>
    </source>
</evidence>
<dbReference type="InterPro" id="IPR028879">
    <property type="entry name" value="NDOR1"/>
</dbReference>
<feature type="binding site" evidence="10">
    <location>
        <begin position="10"/>
        <end position="15"/>
    </location>
    <ligand>
        <name>FMN</name>
        <dbReference type="ChEBI" id="CHEBI:58210"/>
    </ligand>
</feature>
<comment type="subcellular location">
    <subcellularLocation>
        <location evidence="3 10">Cytoplasm</location>
    </subcellularLocation>
</comment>
<feature type="binding site" evidence="10">
    <location>
        <position position="582"/>
    </location>
    <ligand>
        <name>FAD</name>
        <dbReference type="ChEBI" id="CHEBI:57692"/>
    </ligand>
</feature>
<dbReference type="Pfam" id="PF00175">
    <property type="entry name" value="NAD_binding_1"/>
    <property type="match status" value="1"/>
</dbReference>
<dbReference type="Gene3D" id="3.40.50.80">
    <property type="entry name" value="Nucleotide-binding domain of ferredoxin-NADP reductase (FNR) module"/>
    <property type="match status" value="1"/>
</dbReference>
<evidence type="ECO:0000256" key="2">
    <source>
        <dbReference type="ARBA" id="ARBA00001974"/>
    </source>
</evidence>
<dbReference type="InterPro" id="IPR029039">
    <property type="entry name" value="Flavoprotein-like_sf"/>
</dbReference>
<evidence type="ECO:0000256" key="5">
    <source>
        <dbReference type="ARBA" id="ARBA00022630"/>
    </source>
</evidence>
<dbReference type="Gene3D" id="1.20.990.10">
    <property type="entry name" value="NADPH-cytochrome p450 Reductase, Chain A, domain 3"/>
    <property type="match status" value="1"/>
</dbReference>
<dbReference type="InterPro" id="IPR017938">
    <property type="entry name" value="Riboflavin_synthase-like_b-brl"/>
</dbReference>
<proteinExistence type="inferred from homology"/>
<sequence>MSSLLILYGSETGTAEDVAEGLWKEARLLDVPARLHGMDDYTIENLPQEVAVVFVVATTGQGEIPPNMRNNWRRLLKRSLGSTCLQNVNFAVFGLGDSSYQKYNYASKKVYRRLLQLGGKNLVNIGLADDQHELGIDGALIPWKKEFWDALRASGLFENMKKEVDPDSVLPPKYRLIFEEVTNGHSSSAADSQEWHQVTVIANERVTSDSHFQDTRLVSLNIDDIPSKPGSDVKYDPGDVLMVQPRNHSESIQIALDALKYPDELLDRPFHLEPSDELIKLPAKWLIGERPTLRLCLTQLFDLQMIPRKSFFQTLASISTDAAEKEKLLEFITPENLDHFLDYTTRMRRTTAEVLRDFPATSANIPPERLFDLFVNIRPRAFSIASEPMMKHLEILVAKVEYKTRMADPRRGLCSTFIARLTPGDKLFVRIRAGTLKFPREDKQVICVGPGTGVAPFRSYLAWRNKSKEPAKSLLFFGCRGKENDFYFEREWNEMPATHVYAAFSRDTDRKIYVQHLILQQEDEVWEILGENDGQAFVAGSSGNMPKEVGAAIDKIAVKHGWVDGSFLSKLEASGRMQYETWS</sequence>
<name>A0AA36GJ60_CYLNA</name>
<feature type="binding site" evidence="10">
    <location>
        <position position="348"/>
    </location>
    <ligand>
        <name>FAD</name>
        <dbReference type="ChEBI" id="CHEBI:57692"/>
    </ligand>
</feature>
<dbReference type="GO" id="GO:0160246">
    <property type="term" value="F:NADPH-iron-sulfur [2Fe-2S] protein oxidoreductase activity"/>
    <property type="evidence" value="ECO:0007669"/>
    <property type="project" value="InterPro"/>
</dbReference>
<dbReference type="InterPro" id="IPR001433">
    <property type="entry name" value="OxRdtase_FAD/NAD-bd"/>
</dbReference>
<feature type="binding site" evidence="10">
    <location>
        <position position="130"/>
    </location>
    <ligand>
        <name>FMN</name>
        <dbReference type="ChEBI" id="CHEBI:58210"/>
    </ligand>
</feature>
<dbReference type="PROSITE" id="PS51384">
    <property type="entry name" value="FAD_FR"/>
    <property type="match status" value="1"/>
</dbReference>
<comment type="caution">
    <text evidence="13">The sequence shown here is derived from an EMBL/GenBank/DDBJ whole genome shotgun (WGS) entry which is preliminary data.</text>
</comment>
<dbReference type="GO" id="GO:0005829">
    <property type="term" value="C:cytosol"/>
    <property type="evidence" value="ECO:0007669"/>
    <property type="project" value="TreeGrafter"/>
</dbReference>
<evidence type="ECO:0000313" key="14">
    <source>
        <dbReference type="Proteomes" id="UP001176961"/>
    </source>
</evidence>
<dbReference type="Gene3D" id="2.40.30.10">
    <property type="entry name" value="Translation factors"/>
    <property type="match status" value="1"/>
</dbReference>
<dbReference type="InterPro" id="IPR001709">
    <property type="entry name" value="Flavoprot_Pyr_Nucl_cyt_Rdtase"/>
</dbReference>
<evidence type="ECO:0000256" key="1">
    <source>
        <dbReference type="ARBA" id="ARBA00001917"/>
    </source>
</evidence>
<dbReference type="PRINTS" id="PR00369">
    <property type="entry name" value="FLAVODOXIN"/>
</dbReference>
<keyword evidence="4 10" id="KW-0963">Cytoplasm</keyword>
<evidence type="ECO:0000256" key="4">
    <source>
        <dbReference type="ARBA" id="ARBA00022490"/>
    </source>
</evidence>
<feature type="binding site" evidence="10">
    <location>
        <begin position="412"/>
        <end position="415"/>
    </location>
    <ligand>
        <name>FAD</name>
        <dbReference type="ChEBI" id="CHEBI:57692"/>
    </ligand>
</feature>
<evidence type="ECO:0000256" key="9">
    <source>
        <dbReference type="ARBA" id="ARBA00023002"/>
    </source>
</evidence>
<dbReference type="PANTHER" id="PTHR19384:SF10">
    <property type="entry name" value="NADPH-DEPENDENT DIFLAVIN OXIDOREDUCTASE 1"/>
    <property type="match status" value="1"/>
</dbReference>
<feature type="binding site" evidence="10">
    <location>
        <begin position="95"/>
        <end position="104"/>
    </location>
    <ligand>
        <name>FMN</name>
        <dbReference type="ChEBI" id="CHEBI:58210"/>
    </ligand>
</feature>
<feature type="domain" description="Flavodoxin-like" evidence="11">
    <location>
        <begin position="4"/>
        <end position="148"/>
    </location>
</feature>
<dbReference type="InterPro" id="IPR023173">
    <property type="entry name" value="NADPH_Cyt_P450_Rdtase_alpha"/>
</dbReference>
<dbReference type="GO" id="GO:0005634">
    <property type="term" value="C:nucleus"/>
    <property type="evidence" value="ECO:0007669"/>
    <property type="project" value="UniProtKB-ARBA"/>
</dbReference>
<comment type="caution">
    <text evidence="10">Lacks conserved residue(s) required for the propagation of feature annotation.</text>
</comment>
<dbReference type="Proteomes" id="UP001176961">
    <property type="component" value="Unassembled WGS sequence"/>
</dbReference>
<evidence type="ECO:0000259" key="11">
    <source>
        <dbReference type="PROSITE" id="PS50902"/>
    </source>
</evidence>
<comment type="cofactor">
    <cofactor evidence="1 10">
        <name>FMN</name>
        <dbReference type="ChEBI" id="CHEBI:58210"/>
    </cofactor>
</comment>
<evidence type="ECO:0000313" key="13">
    <source>
        <dbReference type="EMBL" id="CAJ0591291.1"/>
    </source>
</evidence>
<comment type="similarity">
    <text evidence="10">Belongs to the NADPH-dependent diflavin oxidoreductase NDOR1 family.</text>
</comment>
<comment type="function">
    <text evidence="10">NADPH-dependent reductase which is a central component of the cytosolic iron-sulfur (Fe-S) protein assembly (CIA) machinery. Transfers electrons from NADPH via its FAD and FMN prosthetic groups to the [2Fe-2S] cluster of the anamorsin/DRE2 homolog, another key component of the CIA machinery. In turn, this reduced cluster provides electrons for assembly of cytosolic iron-sulfur cluster proteins.</text>
</comment>
<reference evidence="13" key="1">
    <citation type="submission" date="2023-07" db="EMBL/GenBank/DDBJ databases">
        <authorList>
            <consortium name="CYATHOMIX"/>
        </authorList>
    </citation>
    <scope>NUCLEOTIDE SEQUENCE</scope>
    <source>
        <strain evidence="13">N/A</strain>
    </source>
</reference>
<feature type="binding site" evidence="10">
    <location>
        <begin position="505"/>
        <end position="506"/>
    </location>
    <ligand>
        <name>NADP(+)</name>
        <dbReference type="ChEBI" id="CHEBI:58349"/>
    </ligand>
</feature>
<dbReference type="AlphaFoldDB" id="A0AA36GJ60"/>
<keyword evidence="7 10" id="KW-0274">FAD</keyword>
<dbReference type="SUPFAM" id="SSF52218">
    <property type="entry name" value="Flavoproteins"/>
    <property type="match status" value="1"/>
</dbReference>
<dbReference type="PROSITE" id="PS50902">
    <property type="entry name" value="FLAVODOXIN_LIKE"/>
    <property type="match status" value="1"/>
</dbReference>
<dbReference type="EMBL" id="CATQJL010000001">
    <property type="protein sequence ID" value="CAJ0591291.1"/>
    <property type="molecule type" value="Genomic_DNA"/>
</dbReference>
<dbReference type="SUPFAM" id="SSF52343">
    <property type="entry name" value="Ferredoxin reductase-like, C-terminal NADP-linked domain"/>
    <property type="match status" value="1"/>
</dbReference>
<feature type="binding site" evidence="10">
    <location>
        <begin position="380"/>
        <end position="383"/>
    </location>
    <ligand>
        <name>FAD</name>
        <dbReference type="ChEBI" id="CHEBI:57692"/>
    </ligand>
</feature>
<dbReference type="GO" id="GO:0050661">
    <property type="term" value="F:NADP binding"/>
    <property type="evidence" value="ECO:0007669"/>
    <property type="project" value="UniProtKB-UniRule"/>
</dbReference>
<feature type="binding site" evidence="10">
    <location>
        <begin position="511"/>
        <end position="515"/>
    </location>
    <ligand>
        <name>NADP(+)</name>
        <dbReference type="ChEBI" id="CHEBI:58349"/>
    </ligand>
</feature>
<dbReference type="GO" id="GO:0010181">
    <property type="term" value="F:FMN binding"/>
    <property type="evidence" value="ECO:0007669"/>
    <property type="project" value="UniProtKB-UniRule"/>
</dbReference>
<protein>
    <recommendedName>
        <fullName evidence="10">NADPH-dependent diflavin oxidoreductase 1</fullName>
        <ecNumber evidence="10">1.18.1.-</ecNumber>
    </recommendedName>
    <alternativeName>
        <fullName evidence="10">NADPH-dependent FMN and FAD-containing oxidoreductase</fullName>
    </alternativeName>
</protein>
<dbReference type="InterPro" id="IPR017927">
    <property type="entry name" value="FAD-bd_FR_type"/>
</dbReference>